<dbReference type="AlphaFoldDB" id="M0D0G8"/>
<proteinExistence type="predicted"/>
<dbReference type="EMBL" id="AOIU01000013">
    <property type="protein sequence ID" value="ELZ27634.1"/>
    <property type="molecule type" value="Genomic_DNA"/>
</dbReference>
<dbReference type="Proteomes" id="UP000011626">
    <property type="component" value="Unassembled WGS sequence"/>
</dbReference>
<dbReference type="eggNOG" id="arCOG04704">
    <property type="taxonomic scope" value="Archaea"/>
</dbReference>
<dbReference type="PATRIC" id="fig|797114.5.peg.1416"/>
<protein>
    <submittedName>
        <fullName evidence="2">NAD-dependent epimerase/dehydratase</fullName>
    </submittedName>
</protein>
<dbReference type="STRING" id="797114.C475_06930"/>
<evidence type="ECO:0000313" key="3">
    <source>
        <dbReference type="Proteomes" id="UP000011626"/>
    </source>
</evidence>
<organism evidence="2 3">
    <name type="scientific">Halosimplex carlsbadense 2-9-1</name>
    <dbReference type="NCBI Taxonomy" id="797114"/>
    <lineage>
        <taxon>Archaea</taxon>
        <taxon>Methanobacteriati</taxon>
        <taxon>Methanobacteriota</taxon>
        <taxon>Stenosarchaea group</taxon>
        <taxon>Halobacteria</taxon>
        <taxon>Halobacteriales</taxon>
        <taxon>Haloarculaceae</taxon>
        <taxon>Halosimplex</taxon>
    </lineage>
</organism>
<gene>
    <name evidence="2" type="ORF">C475_06930</name>
</gene>
<evidence type="ECO:0000256" key="1">
    <source>
        <dbReference type="SAM" id="MobiDB-lite"/>
    </source>
</evidence>
<feature type="region of interest" description="Disordered" evidence="1">
    <location>
        <begin position="14"/>
        <end position="71"/>
    </location>
</feature>
<sequence length="71" mass="7897">MAIGFETVYGILASEASEGSTDERSESVGVSDNDRKYYSLERAKEALGYDPQDNSAEWDADEHVADYEREA</sequence>
<feature type="compositionally biased region" description="Basic and acidic residues" evidence="1">
    <location>
        <begin position="61"/>
        <end position="71"/>
    </location>
</feature>
<reference evidence="2 3" key="1">
    <citation type="journal article" date="2014" name="PLoS Genet.">
        <title>Phylogenetically driven sequencing of extremely halophilic archaea reveals strategies for static and dynamic osmo-response.</title>
        <authorList>
            <person name="Becker E.A."/>
            <person name="Seitzer P.M."/>
            <person name="Tritt A."/>
            <person name="Larsen D."/>
            <person name="Krusor M."/>
            <person name="Yao A.I."/>
            <person name="Wu D."/>
            <person name="Madern D."/>
            <person name="Eisen J.A."/>
            <person name="Darling A.E."/>
            <person name="Facciotti M.T."/>
        </authorList>
    </citation>
    <scope>NUCLEOTIDE SEQUENCE [LARGE SCALE GENOMIC DNA]</scope>
    <source>
        <strain evidence="2 3">2-9-1</strain>
    </source>
</reference>
<accession>M0D0G8</accession>
<name>M0D0G8_9EURY</name>
<evidence type="ECO:0000313" key="2">
    <source>
        <dbReference type="EMBL" id="ELZ27634.1"/>
    </source>
</evidence>
<feature type="compositionally biased region" description="Basic and acidic residues" evidence="1">
    <location>
        <begin position="21"/>
        <end position="47"/>
    </location>
</feature>
<comment type="caution">
    <text evidence="2">The sequence shown here is derived from an EMBL/GenBank/DDBJ whole genome shotgun (WGS) entry which is preliminary data.</text>
</comment>
<keyword evidence="3" id="KW-1185">Reference proteome</keyword>